<proteinExistence type="inferred from homology"/>
<dbReference type="GO" id="GO:0000132">
    <property type="term" value="P:establishment of mitotic spindle orientation"/>
    <property type="evidence" value="ECO:0007669"/>
    <property type="project" value="TreeGrafter"/>
</dbReference>
<feature type="compositionally biased region" description="Low complexity" evidence="10">
    <location>
        <begin position="241"/>
        <end position="256"/>
    </location>
</feature>
<dbReference type="WBParaSite" id="maker-unitig_24967-snap-gene-0.1-mRNA-1">
    <property type="protein sequence ID" value="maker-unitig_24967-snap-gene-0.1-mRNA-1"/>
    <property type="gene ID" value="maker-unitig_24967-snap-gene-0.1"/>
</dbReference>
<dbReference type="Pfam" id="PF13176">
    <property type="entry name" value="TPR_7"/>
    <property type="match status" value="1"/>
</dbReference>
<dbReference type="InterPro" id="IPR003109">
    <property type="entry name" value="GoLoco_motif"/>
</dbReference>
<feature type="region of interest" description="Disordered" evidence="10">
    <location>
        <begin position="200"/>
        <end position="256"/>
    </location>
</feature>
<evidence type="ECO:0000256" key="3">
    <source>
        <dbReference type="ARBA" id="ARBA00006600"/>
    </source>
</evidence>
<dbReference type="GO" id="GO:0005886">
    <property type="term" value="C:plasma membrane"/>
    <property type="evidence" value="ECO:0007669"/>
    <property type="project" value="UniProtKB-SubCell"/>
</dbReference>
<dbReference type="GO" id="GO:0001965">
    <property type="term" value="F:G-protein alpha-subunit binding"/>
    <property type="evidence" value="ECO:0007669"/>
    <property type="project" value="TreeGrafter"/>
</dbReference>
<keyword evidence="7" id="KW-0677">Repeat</keyword>
<keyword evidence="4" id="KW-1003">Cell membrane</keyword>
<sequence length="471" mass="51679">MDDKAGEAKASGNLGNTLKVLGKFEEAGHMGEARALYNLGNVHHAHGKHAGRSSSSSASSAADQAAASAADDVAAGASAVAVADVGDASLASPVRQALPDYYAQNLAIVRELGDRAGVGRACGNLGNTHYLLGNFHEAIRYHTERLAIAKEFGDRDYHARHMRIAEQLGDRRVGEARACWSLGQRTRRLRRLEVQLPQTTAAAVARPVGKDDDDDDGLMFDRRRRRRRQQRRWATPAACESASDNSGLDDGAGAAGEAAHDNQDLFLDLISRCQGRRMDEQRCSAPYMAPLLRALRQPPPQLRRFNVANQASQQQQQQMEEAFFGYAGRSSRLPHERPARQSANISRLRPSRNRMLLQRQPPPQQQQPPAAAAASSSSRNADKENVLPDDAFFDMLMRCQATRLARAANGVAASGLVESHCSDYDDVFGQMVRQSQQKQQQQQQTQQERPGSRLFSKFSLKKTQAMNFSGP</sequence>
<dbReference type="SUPFAM" id="SSF48452">
    <property type="entry name" value="TPR-like"/>
    <property type="match status" value="1"/>
</dbReference>
<dbReference type="Gene3D" id="1.25.40.10">
    <property type="entry name" value="Tetratricopeptide repeat domain"/>
    <property type="match status" value="2"/>
</dbReference>
<keyword evidence="9" id="KW-0472">Membrane</keyword>
<evidence type="ECO:0000256" key="1">
    <source>
        <dbReference type="ARBA" id="ARBA00004236"/>
    </source>
</evidence>
<protein>
    <submittedName>
        <fullName evidence="12">TPR_REGION domain-containing protein</fullName>
    </submittedName>
</protein>
<dbReference type="GO" id="GO:0005092">
    <property type="term" value="F:GDP-dissociation inhibitor activity"/>
    <property type="evidence" value="ECO:0007669"/>
    <property type="project" value="TreeGrafter"/>
</dbReference>
<dbReference type="SMART" id="SM00390">
    <property type="entry name" value="GoLoco"/>
    <property type="match status" value="2"/>
</dbReference>
<evidence type="ECO:0000256" key="10">
    <source>
        <dbReference type="SAM" id="MobiDB-lite"/>
    </source>
</evidence>
<feature type="compositionally biased region" description="Low complexity" evidence="10">
    <location>
        <begin position="434"/>
        <end position="447"/>
    </location>
</feature>
<feature type="compositionally biased region" description="Low complexity" evidence="10">
    <location>
        <begin position="367"/>
        <end position="378"/>
    </location>
</feature>
<dbReference type="InterPro" id="IPR011990">
    <property type="entry name" value="TPR-like_helical_dom_sf"/>
</dbReference>
<feature type="compositionally biased region" description="Polar residues" evidence="10">
    <location>
        <begin position="461"/>
        <end position="471"/>
    </location>
</feature>
<dbReference type="InterPro" id="IPR052386">
    <property type="entry name" value="GPSM"/>
</dbReference>
<dbReference type="SMART" id="SM00028">
    <property type="entry name" value="TPR"/>
    <property type="match status" value="1"/>
</dbReference>
<evidence type="ECO:0000256" key="5">
    <source>
        <dbReference type="ARBA" id="ARBA00022490"/>
    </source>
</evidence>
<evidence type="ECO:0000256" key="4">
    <source>
        <dbReference type="ARBA" id="ARBA00022475"/>
    </source>
</evidence>
<evidence type="ECO:0000313" key="11">
    <source>
        <dbReference type="Proteomes" id="UP000095280"/>
    </source>
</evidence>
<comment type="similarity">
    <text evidence="3">Belongs to the GPSM family.</text>
</comment>
<feature type="region of interest" description="Disordered" evidence="10">
    <location>
        <begin position="330"/>
        <end position="385"/>
    </location>
</feature>
<evidence type="ECO:0000256" key="2">
    <source>
        <dbReference type="ARBA" id="ARBA00004496"/>
    </source>
</evidence>
<dbReference type="PROSITE" id="PS50877">
    <property type="entry name" value="GOLOCO"/>
    <property type="match status" value="1"/>
</dbReference>
<evidence type="ECO:0000256" key="9">
    <source>
        <dbReference type="ARBA" id="ARBA00023136"/>
    </source>
</evidence>
<organism evidence="11 12">
    <name type="scientific">Macrostomum lignano</name>
    <dbReference type="NCBI Taxonomy" id="282301"/>
    <lineage>
        <taxon>Eukaryota</taxon>
        <taxon>Metazoa</taxon>
        <taxon>Spiralia</taxon>
        <taxon>Lophotrochozoa</taxon>
        <taxon>Platyhelminthes</taxon>
        <taxon>Rhabditophora</taxon>
        <taxon>Macrostomorpha</taxon>
        <taxon>Macrostomida</taxon>
        <taxon>Macrostomidae</taxon>
        <taxon>Macrostomum</taxon>
    </lineage>
</organism>
<feature type="compositionally biased region" description="Basic residues" evidence="10">
    <location>
        <begin position="222"/>
        <end position="231"/>
    </location>
</feature>
<dbReference type="PANTHER" id="PTHR45954:SF1">
    <property type="entry name" value="LD33695P"/>
    <property type="match status" value="1"/>
</dbReference>
<name>A0A1I8F8U1_9PLAT</name>
<dbReference type="AlphaFoldDB" id="A0A1I8F8U1"/>
<dbReference type="Proteomes" id="UP000095280">
    <property type="component" value="Unplaced"/>
</dbReference>
<reference evidence="12" key="1">
    <citation type="submission" date="2016-11" db="UniProtKB">
        <authorList>
            <consortium name="WormBaseParasite"/>
        </authorList>
    </citation>
    <scope>IDENTIFICATION</scope>
</reference>
<comment type="subcellular location">
    <subcellularLocation>
        <location evidence="1">Cell membrane</location>
    </subcellularLocation>
    <subcellularLocation>
        <location evidence="2">Cytoplasm</location>
    </subcellularLocation>
</comment>
<accession>A0A1I8F8U1</accession>
<feature type="region of interest" description="Disordered" evidence="10">
    <location>
        <begin position="432"/>
        <end position="471"/>
    </location>
</feature>
<keyword evidence="8" id="KW-0802">TPR repeat</keyword>
<evidence type="ECO:0000256" key="6">
    <source>
        <dbReference type="ARBA" id="ARBA00022553"/>
    </source>
</evidence>
<keyword evidence="11" id="KW-1185">Reference proteome</keyword>
<evidence type="ECO:0000256" key="8">
    <source>
        <dbReference type="ARBA" id="ARBA00022803"/>
    </source>
</evidence>
<dbReference type="Pfam" id="PF02188">
    <property type="entry name" value="GoLoco"/>
    <property type="match status" value="1"/>
</dbReference>
<dbReference type="InterPro" id="IPR019734">
    <property type="entry name" value="TPR_rpt"/>
</dbReference>
<dbReference type="GO" id="GO:0005938">
    <property type="term" value="C:cell cortex"/>
    <property type="evidence" value="ECO:0007669"/>
    <property type="project" value="TreeGrafter"/>
</dbReference>
<keyword evidence="5" id="KW-0963">Cytoplasm</keyword>
<keyword evidence="6" id="KW-0597">Phosphoprotein</keyword>
<dbReference type="PANTHER" id="PTHR45954">
    <property type="entry name" value="LD33695P"/>
    <property type="match status" value="1"/>
</dbReference>
<evidence type="ECO:0000313" key="12">
    <source>
        <dbReference type="WBParaSite" id="maker-unitig_24967-snap-gene-0.1-mRNA-1"/>
    </source>
</evidence>
<evidence type="ECO:0000256" key="7">
    <source>
        <dbReference type="ARBA" id="ARBA00022737"/>
    </source>
</evidence>